<dbReference type="Gene3D" id="3.30.1330.10">
    <property type="entry name" value="PurM-like, N-terminal domain"/>
    <property type="match status" value="1"/>
</dbReference>
<dbReference type="PANTHER" id="PTHR30270:SF3">
    <property type="entry name" value="THIAMINE-MONOPHOSPHATE KINASE"/>
    <property type="match status" value="1"/>
</dbReference>
<evidence type="ECO:0000259" key="1">
    <source>
        <dbReference type="Pfam" id="PF00586"/>
    </source>
</evidence>
<dbReference type="InterPro" id="IPR016188">
    <property type="entry name" value="PurM-like_N"/>
</dbReference>
<dbReference type="CDD" id="cd02194">
    <property type="entry name" value="ThiL"/>
    <property type="match status" value="1"/>
</dbReference>
<comment type="caution">
    <text evidence="3">The sequence shown here is derived from an EMBL/GenBank/DDBJ whole genome shotgun (WGS) entry which is preliminary data.</text>
</comment>
<feature type="domain" description="PurM-like N-terminal" evidence="1">
    <location>
        <begin position="5"/>
        <end position="116"/>
    </location>
</feature>
<organism evidence="3">
    <name type="scientific">marine sediment metagenome</name>
    <dbReference type="NCBI Taxonomy" id="412755"/>
    <lineage>
        <taxon>unclassified sequences</taxon>
        <taxon>metagenomes</taxon>
        <taxon>ecological metagenomes</taxon>
    </lineage>
</organism>
<dbReference type="Pfam" id="PF00586">
    <property type="entry name" value="AIRS"/>
    <property type="match status" value="1"/>
</dbReference>
<feature type="domain" description="PurM-like C-terminal" evidence="2">
    <location>
        <begin position="128"/>
        <end position="263"/>
    </location>
</feature>
<dbReference type="InterPro" id="IPR006283">
    <property type="entry name" value="ThiL-like"/>
</dbReference>
<dbReference type="EMBL" id="BARS01027853">
    <property type="protein sequence ID" value="GAG01700.1"/>
    <property type="molecule type" value="Genomic_DNA"/>
</dbReference>
<accession>X0U811</accession>
<dbReference type="NCBIfam" id="TIGR01379">
    <property type="entry name" value="thiL"/>
    <property type="match status" value="1"/>
</dbReference>
<feature type="non-terminal residue" evidence="3">
    <location>
        <position position="265"/>
    </location>
</feature>
<dbReference type="Gene3D" id="3.90.650.10">
    <property type="entry name" value="PurM-like C-terminal domain"/>
    <property type="match status" value="1"/>
</dbReference>
<feature type="non-terminal residue" evidence="3">
    <location>
        <position position="1"/>
    </location>
</feature>
<dbReference type="AlphaFoldDB" id="X0U811"/>
<dbReference type="SUPFAM" id="SSF55326">
    <property type="entry name" value="PurM N-terminal domain-like"/>
    <property type="match status" value="1"/>
</dbReference>
<proteinExistence type="inferred from homology"/>
<reference evidence="3" key="1">
    <citation type="journal article" date="2014" name="Front. Microbiol.">
        <title>High frequency of phylogenetically diverse reductive dehalogenase-homologous genes in deep subseafloor sedimentary metagenomes.</title>
        <authorList>
            <person name="Kawai M."/>
            <person name="Futagami T."/>
            <person name="Toyoda A."/>
            <person name="Takaki Y."/>
            <person name="Nishi S."/>
            <person name="Hori S."/>
            <person name="Arai W."/>
            <person name="Tsubouchi T."/>
            <person name="Morono Y."/>
            <person name="Uchiyama I."/>
            <person name="Ito T."/>
            <person name="Fujiyama A."/>
            <person name="Inagaki F."/>
            <person name="Takami H."/>
        </authorList>
    </citation>
    <scope>NUCLEOTIDE SEQUENCE</scope>
    <source>
        <strain evidence="3">Expedition CK06-06</strain>
    </source>
</reference>
<dbReference type="PANTHER" id="PTHR30270">
    <property type="entry name" value="THIAMINE-MONOPHOSPHATE KINASE"/>
    <property type="match status" value="1"/>
</dbReference>
<dbReference type="InterPro" id="IPR036676">
    <property type="entry name" value="PurM-like_C_sf"/>
</dbReference>
<evidence type="ECO:0008006" key="4">
    <source>
        <dbReference type="Google" id="ProtNLM"/>
    </source>
</evidence>
<dbReference type="SUPFAM" id="SSF56042">
    <property type="entry name" value="PurM C-terminal domain-like"/>
    <property type="match status" value="1"/>
</dbReference>
<evidence type="ECO:0000313" key="3">
    <source>
        <dbReference type="EMBL" id="GAG01700.1"/>
    </source>
</evidence>
<sequence>AVGIGDDCAAIEFDNEYLLISTDMISQKTHIPDEMTPFQIGWFIVAINLSDIAAKGGKPFGLVLSFGLPKETSETFLKELTKGADSCATAFDTYIVGGDMKEACEITICGTAFGLVKKDEFMPRKGVQPGDIIAVTGTLGKAGAGYFNLKNKTLNKNIAKALLEPVPKLKEGRLLARQKCVTSCMDISDGLSSSLYQLQELNDVGFEINRSNIPLASELLQLKKKEKGLDVYNIALHSGGDYELLLTIPPDRFEKVKDVMEKNDT</sequence>
<dbReference type="Pfam" id="PF02769">
    <property type="entry name" value="AIRS_C"/>
    <property type="match status" value="1"/>
</dbReference>
<evidence type="ECO:0000259" key="2">
    <source>
        <dbReference type="Pfam" id="PF02769"/>
    </source>
</evidence>
<gene>
    <name evidence="3" type="ORF">S01H1_43706</name>
</gene>
<dbReference type="InterPro" id="IPR036921">
    <property type="entry name" value="PurM-like_N_sf"/>
</dbReference>
<dbReference type="HAMAP" id="MF_02128">
    <property type="entry name" value="TMP_kinase"/>
    <property type="match status" value="1"/>
</dbReference>
<protein>
    <recommendedName>
        <fullName evidence="4">PurM-like N-terminal domain-containing protein</fullName>
    </recommendedName>
</protein>
<dbReference type="InterPro" id="IPR010918">
    <property type="entry name" value="PurM-like_C_dom"/>
</dbReference>
<dbReference type="GO" id="GO:0009228">
    <property type="term" value="P:thiamine biosynthetic process"/>
    <property type="evidence" value="ECO:0007669"/>
    <property type="project" value="InterPro"/>
</dbReference>
<name>X0U811_9ZZZZ</name>
<dbReference type="GO" id="GO:0009030">
    <property type="term" value="F:thiamine-phosphate kinase activity"/>
    <property type="evidence" value="ECO:0007669"/>
    <property type="project" value="InterPro"/>
</dbReference>